<dbReference type="EMBL" id="CBXF010000121">
    <property type="protein sequence ID" value="CDL84954.1"/>
    <property type="molecule type" value="Genomic_DNA"/>
</dbReference>
<dbReference type="GeneID" id="97125777"/>
<keyword evidence="2" id="KW-1185">Reference proteome</keyword>
<dbReference type="OrthoDB" id="6424161at2"/>
<proteinExistence type="predicted"/>
<dbReference type="AlphaFoldDB" id="W1J2L5"/>
<accession>W1J2L5</accession>
<name>W1J2L5_9GAMM</name>
<reference evidence="1" key="1">
    <citation type="submission" date="2013-11" db="EMBL/GenBank/DDBJ databases">
        <title>Draft genome sequence and annotation of the entomopathogenic bacteria, Xenorhabdus cabanillasi strain JM26 and Xenorhabdus szentirmai strain DSM 16338.</title>
        <authorList>
            <person name="Gualtieri M."/>
            <person name="Ogier J.C."/>
            <person name="Pages S."/>
            <person name="Givaudan A."/>
            <person name="Gaudriault S."/>
        </authorList>
    </citation>
    <scope>NUCLEOTIDE SEQUENCE [LARGE SCALE GENOMIC DNA]</scope>
    <source>
        <strain evidence="1">DSM 16338</strain>
    </source>
</reference>
<dbReference type="RefSeq" id="WP_038240862.1">
    <property type="nucleotide sequence ID" value="NZ_CAWLWS010000121.1"/>
</dbReference>
<dbReference type="Proteomes" id="UP000019202">
    <property type="component" value="Unassembled WGS sequence"/>
</dbReference>
<protein>
    <submittedName>
        <fullName evidence="1">Uncharacterized protein</fullName>
    </submittedName>
</protein>
<sequence length="153" mass="17851">MNKELQVRWMNNQLIGLDVIINDTDIVKYIDIFCTQNNKLKNAFEKEYCLSYEGKSTLSGLLERYNDPWSEIQINDQLLLSDNSVVICGEGEMGNEGFIVRIDKNKNIKWCLYSTQSNPFMEITQKNNRIYVQSTSKFYVVLNPFDDEISIIQ</sequence>
<gene>
    <name evidence="1" type="ORF">XSR1_60003</name>
</gene>
<comment type="caution">
    <text evidence="1">The sequence shown here is derived from an EMBL/GenBank/DDBJ whole genome shotgun (WGS) entry which is preliminary data.</text>
</comment>
<evidence type="ECO:0000313" key="2">
    <source>
        <dbReference type="Proteomes" id="UP000019202"/>
    </source>
</evidence>
<evidence type="ECO:0000313" key="1">
    <source>
        <dbReference type="EMBL" id="CDL84954.1"/>
    </source>
</evidence>
<organism evidence="1 2">
    <name type="scientific">Xenorhabdus szentirmaii DSM 16338</name>
    <dbReference type="NCBI Taxonomy" id="1427518"/>
    <lineage>
        <taxon>Bacteria</taxon>
        <taxon>Pseudomonadati</taxon>
        <taxon>Pseudomonadota</taxon>
        <taxon>Gammaproteobacteria</taxon>
        <taxon>Enterobacterales</taxon>
        <taxon>Morganellaceae</taxon>
        <taxon>Xenorhabdus</taxon>
    </lineage>
</organism>